<reference evidence="1" key="1">
    <citation type="submission" date="2018-02" db="EMBL/GenBank/DDBJ databases">
        <title>Rhizophora mucronata_Transcriptome.</title>
        <authorList>
            <person name="Meera S.P."/>
            <person name="Sreeshan A."/>
            <person name="Augustine A."/>
        </authorList>
    </citation>
    <scope>NUCLEOTIDE SEQUENCE</scope>
    <source>
        <tissue evidence="1">Leaf</tissue>
    </source>
</reference>
<proteinExistence type="predicted"/>
<sequence length="30" mass="3452">MFRANSIHLNMRPGSINLFYVVRCLVLASE</sequence>
<name>A0A2P2N5H3_RHIMU</name>
<evidence type="ECO:0000313" key="1">
    <source>
        <dbReference type="EMBL" id="MBX37757.1"/>
    </source>
</evidence>
<dbReference type="AlphaFoldDB" id="A0A2P2N5H3"/>
<organism evidence="1">
    <name type="scientific">Rhizophora mucronata</name>
    <name type="common">Asiatic mangrove</name>
    <dbReference type="NCBI Taxonomy" id="61149"/>
    <lineage>
        <taxon>Eukaryota</taxon>
        <taxon>Viridiplantae</taxon>
        <taxon>Streptophyta</taxon>
        <taxon>Embryophyta</taxon>
        <taxon>Tracheophyta</taxon>
        <taxon>Spermatophyta</taxon>
        <taxon>Magnoliopsida</taxon>
        <taxon>eudicotyledons</taxon>
        <taxon>Gunneridae</taxon>
        <taxon>Pentapetalae</taxon>
        <taxon>rosids</taxon>
        <taxon>fabids</taxon>
        <taxon>Malpighiales</taxon>
        <taxon>Rhizophoraceae</taxon>
        <taxon>Rhizophora</taxon>
    </lineage>
</organism>
<dbReference type="EMBL" id="GGEC01057273">
    <property type="protein sequence ID" value="MBX37757.1"/>
    <property type="molecule type" value="Transcribed_RNA"/>
</dbReference>
<accession>A0A2P2N5H3</accession>
<protein>
    <submittedName>
        <fullName evidence="1">Uncharacterized protein</fullName>
    </submittedName>
</protein>